<evidence type="ECO:0000256" key="1">
    <source>
        <dbReference type="SAM" id="MobiDB-lite"/>
    </source>
</evidence>
<organism evidence="2 3">
    <name type="scientific">Prorocentrum cordatum</name>
    <dbReference type="NCBI Taxonomy" id="2364126"/>
    <lineage>
        <taxon>Eukaryota</taxon>
        <taxon>Sar</taxon>
        <taxon>Alveolata</taxon>
        <taxon>Dinophyceae</taxon>
        <taxon>Prorocentrales</taxon>
        <taxon>Prorocentraceae</taxon>
        <taxon>Prorocentrum</taxon>
    </lineage>
</organism>
<keyword evidence="3" id="KW-1185">Reference proteome</keyword>
<feature type="region of interest" description="Disordered" evidence="1">
    <location>
        <begin position="77"/>
        <end position="103"/>
    </location>
</feature>
<comment type="caution">
    <text evidence="2">The sequence shown here is derived from an EMBL/GenBank/DDBJ whole genome shotgun (WGS) entry which is preliminary data.</text>
</comment>
<accession>A0ABN9S489</accession>
<sequence>AVCSKKPAPLKHKFVDEPWEAGFDEGILQMMENRDKIREETGQVMEVMSREEMDQMSDGDKEAQAAQDVFAQQLREAREERGLGTGRARSCDGGRGRPRRRLC</sequence>
<dbReference type="EMBL" id="CAUYUJ010009340">
    <property type="protein sequence ID" value="CAK0826508.1"/>
    <property type="molecule type" value="Genomic_DNA"/>
</dbReference>
<name>A0ABN9S489_9DINO</name>
<proteinExistence type="predicted"/>
<dbReference type="Proteomes" id="UP001189429">
    <property type="component" value="Unassembled WGS sequence"/>
</dbReference>
<evidence type="ECO:0000313" key="2">
    <source>
        <dbReference type="EMBL" id="CAK0826508.1"/>
    </source>
</evidence>
<protein>
    <submittedName>
        <fullName evidence="2">Uncharacterized protein</fullName>
    </submittedName>
</protein>
<feature type="non-terminal residue" evidence="2">
    <location>
        <position position="1"/>
    </location>
</feature>
<gene>
    <name evidence="2" type="ORF">PCOR1329_LOCUS26334</name>
</gene>
<reference evidence="2" key="1">
    <citation type="submission" date="2023-10" db="EMBL/GenBank/DDBJ databases">
        <authorList>
            <person name="Chen Y."/>
            <person name="Shah S."/>
            <person name="Dougan E. K."/>
            <person name="Thang M."/>
            <person name="Chan C."/>
        </authorList>
    </citation>
    <scope>NUCLEOTIDE SEQUENCE [LARGE SCALE GENOMIC DNA]</scope>
</reference>
<evidence type="ECO:0000313" key="3">
    <source>
        <dbReference type="Proteomes" id="UP001189429"/>
    </source>
</evidence>